<dbReference type="GO" id="GO:0050660">
    <property type="term" value="F:flavin adenine dinucleotide binding"/>
    <property type="evidence" value="ECO:0007669"/>
    <property type="project" value="InterPro"/>
</dbReference>
<dbReference type="Pfam" id="PF01266">
    <property type="entry name" value="DAO"/>
    <property type="match status" value="1"/>
</dbReference>
<dbReference type="PANTHER" id="PTHR10961">
    <property type="entry name" value="PEROXISOMAL SARCOSINE OXIDASE"/>
    <property type="match status" value="1"/>
</dbReference>
<dbReference type="PROSITE" id="PS00895">
    <property type="entry name" value="3_HYDROXYISOBUT_DH"/>
    <property type="match status" value="1"/>
</dbReference>
<keyword evidence="2" id="KW-0285">Flavoprotein</keyword>
<sequence>MTDAPLDPGDVDAQVIVIGLGGMGSAAAYHLARRGVSVLGLEQFTPAHDRGSSHGGSRIIRQSYFEDPAYVPLLLRAYELWEELARVSGREVYRITGGLFIGPPECATVSGSLHAAQLWGLEHEVLDAGEVARRFPGFVPEAGQVAVYEPLAGFARPEETVAAHIDLAGREGADLRFGETVRSWSDHGQYVEVVTDSGRLRARELVICPGAWAPEILADLGVSIEIERQVMYWFGLDTPTAADDPSSDDVPAMVDAPIYIQENADIEQIYGFPAIDGPDGGVKVAFFRRGDTCSPETIDRVVHDDETERMRTRVQQLLPGVAGPALDAATCMYSTTPDHNFVIARHPRHDRVTVACGFSGHGFKFVPVVGEILADLVVDGHTDHPIDIFDPTRAALAAGGGDRVATAGAR</sequence>
<dbReference type="InterPro" id="IPR006076">
    <property type="entry name" value="FAD-dep_OxRdtase"/>
</dbReference>
<dbReference type="GO" id="GO:0008115">
    <property type="term" value="F:sarcosine oxidase activity"/>
    <property type="evidence" value="ECO:0007669"/>
    <property type="project" value="TreeGrafter"/>
</dbReference>
<evidence type="ECO:0000313" key="6">
    <source>
        <dbReference type="EMBL" id="WUM20463.1"/>
    </source>
</evidence>
<evidence type="ECO:0000256" key="4">
    <source>
        <dbReference type="ARBA" id="ARBA00023002"/>
    </source>
</evidence>
<dbReference type="GO" id="GO:0050131">
    <property type="term" value="F:N-methyl-L-amino-acid oxidase activity"/>
    <property type="evidence" value="ECO:0007669"/>
    <property type="project" value="UniProtKB-EC"/>
</dbReference>
<dbReference type="KEGG" id="whr:OG579_01010"/>
<feature type="domain" description="FAD dependent oxidoreductase" evidence="5">
    <location>
        <begin position="15"/>
        <end position="376"/>
    </location>
</feature>
<dbReference type="Proteomes" id="UP001432128">
    <property type="component" value="Chromosome"/>
</dbReference>
<keyword evidence="4 6" id="KW-0560">Oxidoreductase</keyword>
<keyword evidence="7" id="KW-1185">Reference proteome</keyword>
<proteinExistence type="predicted"/>
<evidence type="ECO:0000313" key="7">
    <source>
        <dbReference type="Proteomes" id="UP001432128"/>
    </source>
</evidence>
<evidence type="ECO:0000259" key="5">
    <source>
        <dbReference type="Pfam" id="PF01266"/>
    </source>
</evidence>
<comment type="cofactor">
    <cofactor evidence="1">
        <name>FAD</name>
        <dbReference type="ChEBI" id="CHEBI:57692"/>
    </cofactor>
</comment>
<name>A0AAU4K2Z3_9NOCA</name>
<dbReference type="RefSeq" id="WP_328857763.1">
    <property type="nucleotide sequence ID" value="NZ_CP108021.1"/>
</dbReference>
<evidence type="ECO:0000256" key="2">
    <source>
        <dbReference type="ARBA" id="ARBA00022630"/>
    </source>
</evidence>
<keyword evidence="3" id="KW-0274">FAD</keyword>
<dbReference type="InterPro" id="IPR045170">
    <property type="entry name" value="MTOX"/>
</dbReference>
<dbReference type="InterPro" id="IPR036188">
    <property type="entry name" value="FAD/NAD-bd_sf"/>
</dbReference>
<accession>A0AAU4K2Z3</accession>
<reference evidence="6 7" key="1">
    <citation type="submission" date="2022-10" db="EMBL/GenBank/DDBJ databases">
        <title>The complete genomes of actinobacterial strains from the NBC collection.</title>
        <authorList>
            <person name="Joergensen T.S."/>
            <person name="Alvarez Arevalo M."/>
            <person name="Sterndorff E.B."/>
            <person name="Faurdal D."/>
            <person name="Vuksanovic O."/>
            <person name="Mourched A.-S."/>
            <person name="Charusanti P."/>
            <person name="Shaw S."/>
            <person name="Blin K."/>
            <person name="Weber T."/>
        </authorList>
    </citation>
    <scope>NUCLEOTIDE SEQUENCE [LARGE SCALE GENOMIC DNA]</scope>
    <source>
        <strain evidence="6 7">NBC_00319</strain>
    </source>
</reference>
<dbReference type="SUPFAM" id="SSF54373">
    <property type="entry name" value="FAD-linked reductases, C-terminal domain"/>
    <property type="match status" value="1"/>
</dbReference>
<organism evidence="6 7">
    <name type="scientific">Williamsia herbipolensis</name>
    <dbReference type="NCBI Taxonomy" id="1603258"/>
    <lineage>
        <taxon>Bacteria</taxon>
        <taxon>Bacillati</taxon>
        <taxon>Actinomycetota</taxon>
        <taxon>Actinomycetes</taxon>
        <taxon>Mycobacteriales</taxon>
        <taxon>Nocardiaceae</taxon>
        <taxon>Williamsia</taxon>
    </lineage>
</organism>
<dbReference type="NCBIfam" id="NF008425">
    <property type="entry name" value="PRK11259.1"/>
    <property type="match status" value="1"/>
</dbReference>
<dbReference type="EC" id="1.5.3.2" evidence="6"/>
<evidence type="ECO:0000256" key="1">
    <source>
        <dbReference type="ARBA" id="ARBA00001974"/>
    </source>
</evidence>
<dbReference type="EMBL" id="CP108021">
    <property type="protein sequence ID" value="WUM20463.1"/>
    <property type="molecule type" value="Genomic_DNA"/>
</dbReference>
<dbReference type="PANTHER" id="PTHR10961:SF7">
    <property type="entry name" value="FAD DEPENDENT OXIDOREDUCTASE DOMAIN-CONTAINING PROTEIN"/>
    <property type="match status" value="1"/>
</dbReference>
<dbReference type="Gene3D" id="3.30.9.10">
    <property type="entry name" value="D-Amino Acid Oxidase, subunit A, domain 2"/>
    <property type="match status" value="1"/>
</dbReference>
<dbReference type="Gene3D" id="3.50.50.60">
    <property type="entry name" value="FAD/NAD(P)-binding domain"/>
    <property type="match status" value="1"/>
</dbReference>
<dbReference type="AlphaFoldDB" id="A0AAU4K2Z3"/>
<gene>
    <name evidence="6" type="primary">solA</name>
    <name evidence="6" type="ORF">OG579_01010</name>
</gene>
<evidence type="ECO:0000256" key="3">
    <source>
        <dbReference type="ARBA" id="ARBA00022827"/>
    </source>
</evidence>
<dbReference type="SUPFAM" id="SSF51905">
    <property type="entry name" value="FAD/NAD(P)-binding domain"/>
    <property type="match status" value="1"/>
</dbReference>
<dbReference type="InterPro" id="IPR002204">
    <property type="entry name" value="3-OH-isobutyrate_DH-rel_CS"/>
</dbReference>
<protein>
    <submittedName>
        <fullName evidence="6">N-methyl-L-tryptophan oxidase</fullName>
        <ecNumber evidence="6">1.5.3.2</ecNumber>
    </submittedName>
</protein>